<dbReference type="InterPro" id="IPR036925">
    <property type="entry name" value="TIF_IF2_dom3_sf"/>
</dbReference>
<dbReference type="InterPro" id="IPR023115">
    <property type="entry name" value="TIF_IF2_dom3"/>
</dbReference>
<dbReference type="InterPro" id="IPR009000">
    <property type="entry name" value="Transl_B-barrel_sf"/>
</dbReference>
<keyword evidence="5 8" id="KW-0648">Protein biosynthesis</keyword>
<gene>
    <name evidence="11" type="primary">infB</name>
    <name evidence="11" type="ORF">COT34_00875</name>
</gene>
<evidence type="ECO:0000256" key="4">
    <source>
        <dbReference type="ARBA" id="ARBA00022741"/>
    </source>
</evidence>
<dbReference type="Proteomes" id="UP000229390">
    <property type="component" value="Unassembled WGS sequence"/>
</dbReference>
<organism evidence="11 12">
    <name type="scientific">Candidatus Nealsonbacteria bacterium CG08_land_8_20_14_0_20_43_11</name>
    <dbReference type="NCBI Taxonomy" id="1974706"/>
    <lineage>
        <taxon>Bacteria</taxon>
        <taxon>Candidatus Nealsoniibacteriota</taxon>
    </lineage>
</organism>
<dbReference type="CDD" id="cd01887">
    <property type="entry name" value="IF2_eIF5B"/>
    <property type="match status" value="1"/>
</dbReference>
<dbReference type="GO" id="GO:0005525">
    <property type="term" value="F:GTP binding"/>
    <property type="evidence" value="ECO:0007669"/>
    <property type="project" value="UniProtKB-KW"/>
</dbReference>
<dbReference type="Gene3D" id="2.40.30.10">
    <property type="entry name" value="Translation factors"/>
    <property type="match status" value="2"/>
</dbReference>
<dbReference type="EMBL" id="PEYE01000014">
    <property type="protein sequence ID" value="PIS38992.1"/>
    <property type="molecule type" value="Genomic_DNA"/>
</dbReference>
<evidence type="ECO:0000259" key="10">
    <source>
        <dbReference type="PROSITE" id="PS51722"/>
    </source>
</evidence>
<dbReference type="GO" id="GO:0005737">
    <property type="term" value="C:cytoplasm"/>
    <property type="evidence" value="ECO:0007669"/>
    <property type="project" value="UniProtKB-UniRule"/>
</dbReference>
<dbReference type="InterPro" id="IPR053905">
    <property type="entry name" value="EF-G-like_DII"/>
</dbReference>
<dbReference type="InterPro" id="IPR015760">
    <property type="entry name" value="TIF_IF2"/>
</dbReference>
<evidence type="ECO:0000313" key="11">
    <source>
        <dbReference type="EMBL" id="PIS38992.1"/>
    </source>
</evidence>
<dbReference type="Pfam" id="PF22042">
    <property type="entry name" value="EF-G_D2"/>
    <property type="match status" value="1"/>
</dbReference>
<dbReference type="Gene3D" id="3.40.50.10050">
    <property type="entry name" value="Translation initiation factor IF- 2, domain 3"/>
    <property type="match status" value="1"/>
</dbReference>
<dbReference type="AlphaFoldDB" id="A0A2M6T115"/>
<dbReference type="InterPro" id="IPR027417">
    <property type="entry name" value="P-loop_NTPase"/>
</dbReference>
<dbReference type="GO" id="GO:0003743">
    <property type="term" value="F:translation initiation factor activity"/>
    <property type="evidence" value="ECO:0007669"/>
    <property type="project" value="UniProtKB-UniRule"/>
</dbReference>
<evidence type="ECO:0000256" key="9">
    <source>
        <dbReference type="SAM" id="MobiDB-lite"/>
    </source>
</evidence>
<comment type="similarity">
    <text evidence="1 8">Belongs to the TRAFAC class translation factor GTPase superfamily. Classic translation factor GTPase family. IF-2 subfamily.</text>
</comment>
<evidence type="ECO:0000256" key="2">
    <source>
        <dbReference type="ARBA" id="ARBA00020675"/>
    </source>
</evidence>
<dbReference type="FunFam" id="3.40.50.300:FF:000019">
    <property type="entry name" value="Translation initiation factor IF-2"/>
    <property type="match status" value="1"/>
</dbReference>
<dbReference type="InterPro" id="IPR000795">
    <property type="entry name" value="T_Tr_GTP-bd_dom"/>
</dbReference>
<evidence type="ECO:0000313" key="12">
    <source>
        <dbReference type="Proteomes" id="UP000229390"/>
    </source>
</evidence>
<feature type="domain" description="Tr-type G" evidence="10">
    <location>
        <begin position="20"/>
        <end position="187"/>
    </location>
</feature>
<keyword evidence="6" id="KW-0342">GTP-binding</keyword>
<dbReference type="SUPFAM" id="SSF52156">
    <property type="entry name" value="Initiation factor IF2/eIF5b, domain 3"/>
    <property type="match status" value="1"/>
</dbReference>
<dbReference type="PROSITE" id="PS51722">
    <property type="entry name" value="G_TR_2"/>
    <property type="match status" value="1"/>
</dbReference>
<dbReference type="Pfam" id="PF11987">
    <property type="entry name" value="IF-2"/>
    <property type="match status" value="1"/>
</dbReference>
<name>A0A2M6T115_9BACT</name>
<dbReference type="InterPro" id="IPR005225">
    <property type="entry name" value="Small_GTP-bd"/>
</dbReference>
<dbReference type="NCBIfam" id="TIGR00487">
    <property type="entry name" value="IF-2"/>
    <property type="match status" value="1"/>
</dbReference>
<comment type="function">
    <text evidence="8">One of the essential components for the initiation of protein synthesis. Protects formylmethionyl-tRNA from spontaneous hydrolysis and promotes its binding to the 30S ribosomal subunits. Also involved in the hydrolysis of GTP during the formation of the 70S ribosomal complex.</text>
</comment>
<dbReference type="PANTHER" id="PTHR43381:SF4">
    <property type="entry name" value="EUKARYOTIC TRANSLATION INITIATION FACTOR 5B"/>
    <property type="match status" value="1"/>
</dbReference>
<dbReference type="PANTHER" id="PTHR43381">
    <property type="entry name" value="TRANSLATION INITIATION FACTOR IF-2-RELATED"/>
    <property type="match status" value="1"/>
</dbReference>
<accession>A0A2M6T115</accession>
<feature type="region of interest" description="Disordered" evidence="9">
    <location>
        <begin position="1"/>
        <end position="22"/>
    </location>
</feature>
<keyword evidence="3 8" id="KW-0396">Initiation factor</keyword>
<dbReference type="FunFam" id="3.40.50.10050:FF:000001">
    <property type="entry name" value="Translation initiation factor IF-2"/>
    <property type="match status" value="1"/>
</dbReference>
<evidence type="ECO:0000256" key="7">
    <source>
        <dbReference type="NCBIfam" id="TIGR00487"/>
    </source>
</evidence>
<evidence type="ECO:0000256" key="5">
    <source>
        <dbReference type="ARBA" id="ARBA00022917"/>
    </source>
</evidence>
<dbReference type="SUPFAM" id="SSF52540">
    <property type="entry name" value="P-loop containing nucleoside triphosphate hydrolases"/>
    <property type="match status" value="1"/>
</dbReference>
<evidence type="ECO:0000256" key="3">
    <source>
        <dbReference type="ARBA" id="ARBA00022540"/>
    </source>
</evidence>
<evidence type="ECO:0000256" key="1">
    <source>
        <dbReference type="ARBA" id="ARBA00007733"/>
    </source>
</evidence>
<evidence type="ECO:0000256" key="8">
    <source>
        <dbReference type="RuleBase" id="RU000644"/>
    </source>
</evidence>
<protein>
    <recommendedName>
        <fullName evidence="2 7">Translation initiation factor IF-2</fullName>
    </recommendedName>
</protein>
<dbReference type="NCBIfam" id="TIGR00231">
    <property type="entry name" value="small_GTP"/>
    <property type="match status" value="1"/>
</dbReference>
<dbReference type="Gene3D" id="3.40.50.300">
    <property type="entry name" value="P-loop containing nucleotide triphosphate hydrolases"/>
    <property type="match status" value="1"/>
</dbReference>
<dbReference type="GO" id="GO:0003924">
    <property type="term" value="F:GTPase activity"/>
    <property type="evidence" value="ECO:0007669"/>
    <property type="project" value="InterPro"/>
</dbReference>
<sequence>MANNEQQLNQDVAPKGERRPRPPIVVVMGHIDHGKTTLLDNIRKSHVAEKESGGITQHVGAYEIEHHAKKIIFIDTPGHEAFSAMRSRSAKVADIAILVVAADEGVKAQTKEAISHIKNSGIDLIVAINKIDKPGADPEQVKRELIKEEILVESMAGKIPSVNVSALTGEGVANLLEMILLVAEVQGITADYNQPAQGVVIEAFMDSQRGATATLLVKEGILRKGDVIGTASGFGKLMNLLNFQGKSIEQALPSMPAIVFGLEKIPRIGEEFKVFSCLELAENCLKKVEEKIFLPATAEGVEKTVNLVVKADFLGSVEALKEVLKQLPQEKVTLNILKAEVGDVNESDVKLAKENNAKIFAFRVKTSPPIKNLAEREKVRIINCEIIYEIVEDVHKLMEKSVAPEIVRVDLGKLKVLMVFLIDKNRQIVGGKVTEGEVKRGAVFEIWRNEELIGQAKIVNLQRNKKDADKVAKSEECGLLCEGDKKIEADDILVFYTEERHKAEL</sequence>
<proteinExistence type="inferred from homology"/>
<feature type="compositionally biased region" description="Polar residues" evidence="9">
    <location>
        <begin position="1"/>
        <end position="10"/>
    </location>
</feature>
<keyword evidence="4" id="KW-0547">Nucleotide-binding</keyword>
<reference evidence="12" key="1">
    <citation type="submission" date="2017-09" db="EMBL/GenBank/DDBJ databases">
        <title>Depth-based differentiation of microbial function through sediment-hosted aquifers and enrichment of novel symbionts in the deep terrestrial subsurface.</title>
        <authorList>
            <person name="Probst A.J."/>
            <person name="Ladd B."/>
            <person name="Jarett J.K."/>
            <person name="Geller-Mcgrath D.E."/>
            <person name="Sieber C.M.K."/>
            <person name="Emerson J.B."/>
            <person name="Anantharaman K."/>
            <person name="Thomas B.C."/>
            <person name="Malmstrom R."/>
            <person name="Stieglmeier M."/>
            <person name="Klingl A."/>
            <person name="Woyke T."/>
            <person name="Ryan C.M."/>
            <person name="Banfield J.F."/>
        </authorList>
    </citation>
    <scope>NUCLEOTIDE SEQUENCE [LARGE SCALE GENOMIC DNA]</scope>
</reference>
<dbReference type="SUPFAM" id="SSF50447">
    <property type="entry name" value="Translation proteins"/>
    <property type="match status" value="2"/>
</dbReference>
<evidence type="ECO:0000256" key="6">
    <source>
        <dbReference type="ARBA" id="ARBA00023134"/>
    </source>
</evidence>
<comment type="caution">
    <text evidence="11">The sequence shown here is derived from an EMBL/GenBank/DDBJ whole genome shotgun (WGS) entry which is preliminary data.</text>
</comment>
<dbReference type="Pfam" id="PF00009">
    <property type="entry name" value="GTP_EFTU"/>
    <property type="match status" value="1"/>
</dbReference>
<dbReference type="InterPro" id="IPR000178">
    <property type="entry name" value="TF_IF2_bacterial-like"/>
</dbReference>